<gene>
    <name evidence="9" type="ORF">GCM10017083_46820</name>
</gene>
<evidence type="ECO:0000256" key="1">
    <source>
        <dbReference type="ARBA" id="ARBA00004429"/>
    </source>
</evidence>
<comment type="subunit">
    <text evidence="7">The complex comprises the extracytoplasmic solute receptor protein and the two transmembrane proteins.</text>
</comment>
<dbReference type="NCBIfam" id="TIGR00786">
    <property type="entry name" value="dctM"/>
    <property type="match status" value="1"/>
</dbReference>
<evidence type="ECO:0000256" key="6">
    <source>
        <dbReference type="ARBA" id="ARBA00023136"/>
    </source>
</evidence>
<name>A0A919CRT4_9PROT</name>
<dbReference type="PIRSF" id="PIRSF006066">
    <property type="entry name" value="HI0050"/>
    <property type="match status" value="1"/>
</dbReference>
<keyword evidence="4 7" id="KW-0812">Transmembrane</keyword>
<sequence length="436" mass="46633">MEDLLFTGLFLVTLFFFLGSGLWVGLSLVGVALVGMELFTSRPVGDAMATTIWSASSSWTLTALPLFIWMGDILFRTRLSEDLFRGLAPWMTGLPGRLLHTNIVGCAVFAAVSGSSAATLATVGKMSIPELRRRQYPETMIIGTLAGAGTLGLLIPPSIIMIVYGVTVNESIAQLFMAGILPGIMLAGLFMGYIAIRALLQPDLMPDKGDPLSFVGKIKRSVYLMPVVGLILAVLGSIYFGIATATEAAVLGVIGALILSALQGSLTWDNFKESLLGATRTSCMIALILAGAHFLTLAMGFTGLPRHLAEFIGSLELSPLMLIFALTIFYIVLGCFLDGISSVVLTMAVVEPMIRQAGIDIVWFGIFLVIVVEMAQITPPVGFNLFVLQGMTHHDMGYIARAAVPMFLVMVVAVGLIVAFPEIVMYLPETMRQGPG</sequence>
<reference evidence="9" key="2">
    <citation type="submission" date="2020-09" db="EMBL/GenBank/DDBJ databases">
        <authorList>
            <person name="Sun Q."/>
            <person name="Kim S."/>
        </authorList>
    </citation>
    <scope>NUCLEOTIDE SEQUENCE</scope>
    <source>
        <strain evidence="9">KCTC 42651</strain>
    </source>
</reference>
<feature type="transmembrane region" description="Helical" evidence="7">
    <location>
        <begin position="6"/>
        <end position="35"/>
    </location>
</feature>
<keyword evidence="6 7" id="KW-0472">Membrane</keyword>
<dbReference type="AlphaFoldDB" id="A0A919CRT4"/>
<feature type="transmembrane region" description="Helical" evidence="7">
    <location>
        <begin position="361"/>
        <end position="378"/>
    </location>
</feature>
<feature type="transmembrane region" description="Helical" evidence="7">
    <location>
        <begin position="99"/>
        <end position="120"/>
    </location>
</feature>
<keyword evidence="5 7" id="KW-1133">Transmembrane helix</keyword>
<dbReference type="Proteomes" id="UP000630353">
    <property type="component" value="Unassembled WGS sequence"/>
</dbReference>
<reference evidence="9" key="1">
    <citation type="journal article" date="2014" name="Int. J. Syst. Evol. Microbiol.">
        <title>Complete genome sequence of Corynebacterium casei LMG S-19264T (=DSM 44701T), isolated from a smear-ripened cheese.</title>
        <authorList>
            <consortium name="US DOE Joint Genome Institute (JGI-PGF)"/>
            <person name="Walter F."/>
            <person name="Albersmeier A."/>
            <person name="Kalinowski J."/>
            <person name="Ruckert C."/>
        </authorList>
    </citation>
    <scope>NUCLEOTIDE SEQUENCE</scope>
    <source>
        <strain evidence="9">KCTC 42651</strain>
    </source>
</reference>
<dbReference type="InterPro" id="IPR010656">
    <property type="entry name" value="DctM"/>
</dbReference>
<comment type="similarity">
    <text evidence="7">Belongs to the TRAP transporter large permease family.</text>
</comment>
<evidence type="ECO:0000256" key="7">
    <source>
        <dbReference type="RuleBase" id="RU369079"/>
    </source>
</evidence>
<dbReference type="RefSeq" id="WP_189994228.1">
    <property type="nucleotide sequence ID" value="NZ_BMZS01000012.1"/>
</dbReference>
<comment type="subcellular location">
    <subcellularLocation>
        <location evidence="1 7">Cell inner membrane</location>
        <topology evidence="1 7">Multi-pass membrane protein</topology>
    </subcellularLocation>
</comment>
<evidence type="ECO:0000259" key="8">
    <source>
        <dbReference type="Pfam" id="PF06808"/>
    </source>
</evidence>
<evidence type="ECO:0000256" key="3">
    <source>
        <dbReference type="ARBA" id="ARBA00022519"/>
    </source>
</evidence>
<evidence type="ECO:0000313" key="10">
    <source>
        <dbReference type="Proteomes" id="UP000630353"/>
    </source>
</evidence>
<keyword evidence="7" id="KW-0813">Transport</keyword>
<evidence type="ECO:0000256" key="5">
    <source>
        <dbReference type="ARBA" id="ARBA00022989"/>
    </source>
</evidence>
<feature type="transmembrane region" description="Helical" evidence="7">
    <location>
        <begin position="321"/>
        <end position="349"/>
    </location>
</feature>
<dbReference type="Pfam" id="PF06808">
    <property type="entry name" value="DctM"/>
    <property type="match status" value="1"/>
</dbReference>
<feature type="transmembrane region" description="Helical" evidence="7">
    <location>
        <begin position="172"/>
        <end position="200"/>
    </location>
</feature>
<protein>
    <recommendedName>
        <fullName evidence="7">TRAP transporter large permease protein</fullName>
    </recommendedName>
</protein>
<keyword evidence="3 7" id="KW-0997">Cell inner membrane</keyword>
<feature type="transmembrane region" description="Helical" evidence="7">
    <location>
        <begin position="398"/>
        <end position="427"/>
    </location>
</feature>
<feature type="transmembrane region" description="Helical" evidence="7">
    <location>
        <begin position="141"/>
        <end position="166"/>
    </location>
</feature>
<dbReference type="EMBL" id="BMZS01000012">
    <property type="protein sequence ID" value="GHD60647.1"/>
    <property type="molecule type" value="Genomic_DNA"/>
</dbReference>
<feature type="transmembrane region" description="Helical" evidence="7">
    <location>
        <begin position="283"/>
        <end position="301"/>
    </location>
</feature>
<evidence type="ECO:0000256" key="4">
    <source>
        <dbReference type="ARBA" id="ARBA00022692"/>
    </source>
</evidence>
<accession>A0A919CRT4</accession>
<dbReference type="GO" id="GO:0005886">
    <property type="term" value="C:plasma membrane"/>
    <property type="evidence" value="ECO:0007669"/>
    <property type="project" value="UniProtKB-SubCell"/>
</dbReference>
<feature type="transmembrane region" description="Helical" evidence="7">
    <location>
        <begin position="248"/>
        <end position="271"/>
    </location>
</feature>
<dbReference type="GO" id="GO:0022857">
    <property type="term" value="F:transmembrane transporter activity"/>
    <property type="evidence" value="ECO:0007669"/>
    <property type="project" value="UniProtKB-UniRule"/>
</dbReference>
<evidence type="ECO:0000256" key="2">
    <source>
        <dbReference type="ARBA" id="ARBA00022475"/>
    </source>
</evidence>
<feature type="domain" description="TRAP C4-dicarboxylate transport system permease DctM subunit" evidence="8">
    <location>
        <begin position="11"/>
        <end position="423"/>
    </location>
</feature>
<evidence type="ECO:0000313" key="9">
    <source>
        <dbReference type="EMBL" id="GHD60647.1"/>
    </source>
</evidence>
<dbReference type="PANTHER" id="PTHR33362">
    <property type="entry name" value="SIALIC ACID TRAP TRANSPORTER PERMEASE PROTEIN SIAT-RELATED"/>
    <property type="match status" value="1"/>
</dbReference>
<feature type="transmembrane region" description="Helical" evidence="7">
    <location>
        <begin position="221"/>
        <end position="242"/>
    </location>
</feature>
<comment type="function">
    <text evidence="7">Part of the tripartite ATP-independent periplasmic (TRAP) transport system.</text>
</comment>
<keyword evidence="10" id="KW-1185">Reference proteome</keyword>
<dbReference type="InterPro" id="IPR004681">
    <property type="entry name" value="TRAP_DctM"/>
</dbReference>
<keyword evidence="2" id="KW-1003">Cell membrane</keyword>
<organism evidence="9 10">
    <name type="scientific">Thalassobaculum fulvum</name>
    <dbReference type="NCBI Taxonomy" id="1633335"/>
    <lineage>
        <taxon>Bacteria</taxon>
        <taxon>Pseudomonadati</taxon>
        <taxon>Pseudomonadota</taxon>
        <taxon>Alphaproteobacteria</taxon>
        <taxon>Rhodospirillales</taxon>
        <taxon>Thalassobaculaceae</taxon>
        <taxon>Thalassobaculum</taxon>
    </lineage>
</organism>
<feature type="transmembrane region" description="Helical" evidence="7">
    <location>
        <begin position="47"/>
        <end position="70"/>
    </location>
</feature>
<comment type="caution">
    <text evidence="9">The sequence shown here is derived from an EMBL/GenBank/DDBJ whole genome shotgun (WGS) entry which is preliminary data.</text>
</comment>
<dbReference type="PANTHER" id="PTHR33362:SF5">
    <property type="entry name" value="C4-DICARBOXYLATE TRAP TRANSPORTER LARGE PERMEASE PROTEIN DCTM"/>
    <property type="match status" value="1"/>
</dbReference>
<proteinExistence type="inferred from homology"/>